<dbReference type="OrthoDB" id="3350591at2759"/>
<dbReference type="GeneID" id="19238692"/>
<accession>U1GD96</accession>
<dbReference type="OMA" id="WINQNAF"/>
<gene>
    <name evidence="1" type="ORF">EPUS_03653</name>
</gene>
<dbReference type="EMBL" id="KE721401">
    <property type="protein sequence ID" value="ERF69661.1"/>
    <property type="molecule type" value="Genomic_DNA"/>
</dbReference>
<dbReference type="Pfam" id="PF12311">
    <property type="entry name" value="DUF3632"/>
    <property type="match status" value="1"/>
</dbReference>
<dbReference type="HOGENOM" id="CLU_035263_2_1_1"/>
<evidence type="ECO:0000313" key="1">
    <source>
        <dbReference type="EMBL" id="ERF69661.1"/>
    </source>
</evidence>
<dbReference type="PANTHER" id="PTHR38797">
    <property type="entry name" value="NUCLEAR PORE COMPLEX PROTEIN NUP85-RELATED"/>
    <property type="match status" value="1"/>
</dbReference>
<organism evidence="1 2">
    <name type="scientific">Endocarpon pusillum (strain Z07020 / HMAS-L-300199)</name>
    <name type="common">Lichen-forming fungus</name>
    <dbReference type="NCBI Taxonomy" id="1263415"/>
    <lineage>
        <taxon>Eukaryota</taxon>
        <taxon>Fungi</taxon>
        <taxon>Dikarya</taxon>
        <taxon>Ascomycota</taxon>
        <taxon>Pezizomycotina</taxon>
        <taxon>Eurotiomycetes</taxon>
        <taxon>Chaetothyriomycetidae</taxon>
        <taxon>Verrucariales</taxon>
        <taxon>Verrucariaceae</taxon>
        <taxon>Endocarpon</taxon>
    </lineage>
</organism>
<dbReference type="Proteomes" id="UP000019373">
    <property type="component" value="Unassembled WGS sequence"/>
</dbReference>
<sequence>MAEEPIDLGSIKDRYFIPEIDQKPYDIWNEVLQPGSHVTPAEAAKRINELFPVRKPEDTDKSYAEKAEHFLEYFWALLIQVVQLLPHEHQAQKKVVLILEELSRLPPITITRLQLPEKRVWTDLPFLGVCMRDDWASPTWKGSLPDKDSAQQWINQNSFAARLLNTGLARWPNFAVWEVRAVLEEPAMHRTAMNCNVATAAEWILHGGEAVFSYMSKDMDEDEARWVAAGSLFPGKSGSLRERWKFWKIRFSEVSQQVDEDVREQAIRAVEKMEKLEQGGT</sequence>
<name>U1GD96_ENDPU</name>
<proteinExistence type="predicted"/>
<evidence type="ECO:0000313" key="2">
    <source>
        <dbReference type="Proteomes" id="UP000019373"/>
    </source>
</evidence>
<dbReference type="AlphaFoldDB" id="U1GD96"/>
<protein>
    <submittedName>
        <fullName evidence="1">Uncharacterized protein</fullName>
    </submittedName>
</protein>
<dbReference type="eggNOG" id="ENOG502SRAD">
    <property type="taxonomic scope" value="Eukaryota"/>
</dbReference>
<dbReference type="InterPro" id="IPR022085">
    <property type="entry name" value="OpdG"/>
</dbReference>
<dbReference type="RefSeq" id="XP_007804691.1">
    <property type="nucleotide sequence ID" value="XM_007806500.1"/>
</dbReference>
<reference evidence="2" key="1">
    <citation type="journal article" date="2014" name="BMC Genomics">
        <title>Genome characteristics reveal the impact of lichenization on lichen-forming fungus Endocarpon pusillum Hedwig (Verrucariales, Ascomycota).</title>
        <authorList>
            <person name="Wang Y.-Y."/>
            <person name="Liu B."/>
            <person name="Zhang X.-Y."/>
            <person name="Zhou Q.-M."/>
            <person name="Zhang T."/>
            <person name="Li H."/>
            <person name="Yu Y.-F."/>
            <person name="Zhang X.-L."/>
            <person name="Hao X.-Y."/>
            <person name="Wang M."/>
            <person name="Wang L."/>
            <person name="Wei J.-C."/>
        </authorList>
    </citation>
    <scope>NUCLEOTIDE SEQUENCE [LARGE SCALE GENOMIC DNA]</scope>
    <source>
        <strain evidence="2">Z07020 / HMAS-L-300199</strain>
    </source>
</reference>
<dbReference type="PANTHER" id="PTHR38797:SF4">
    <property type="entry name" value="NUCLEAR PORE COMPLEX PROTEIN NUP85"/>
    <property type="match status" value="1"/>
</dbReference>
<keyword evidence="2" id="KW-1185">Reference proteome</keyword>
<dbReference type="InterPro" id="IPR053204">
    <property type="entry name" value="Oxopyrrolidines_Biosynth-assoc"/>
</dbReference>